<name>A0ABN2XL43_9ACTN</name>
<evidence type="ECO:0000313" key="2">
    <source>
        <dbReference type="EMBL" id="GAA2113349.1"/>
    </source>
</evidence>
<dbReference type="RefSeq" id="WP_344556034.1">
    <property type="nucleotide sequence ID" value="NZ_BAAANS010000045.1"/>
</dbReference>
<feature type="compositionally biased region" description="Low complexity" evidence="1">
    <location>
        <begin position="266"/>
        <end position="275"/>
    </location>
</feature>
<feature type="compositionally biased region" description="Polar residues" evidence="1">
    <location>
        <begin position="276"/>
        <end position="287"/>
    </location>
</feature>
<dbReference type="SUPFAM" id="SSF48452">
    <property type="entry name" value="TPR-like"/>
    <property type="match status" value="1"/>
</dbReference>
<reference evidence="2 3" key="1">
    <citation type="journal article" date="2019" name="Int. J. Syst. Evol. Microbiol.">
        <title>The Global Catalogue of Microorganisms (GCM) 10K type strain sequencing project: providing services to taxonomists for standard genome sequencing and annotation.</title>
        <authorList>
            <consortium name="The Broad Institute Genomics Platform"/>
            <consortium name="The Broad Institute Genome Sequencing Center for Infectious Disease"/>
            <person name="Wu L."/>
            <person name="Ma J."/>
        </authorList>
    </citation>
    <scope>NUCLEOTIDE SEQUENCE [LARGE SCALE GENOMIC DNA]</scope>
    <source>
        <strain evidence="2 3">JCM 14559</strain>
    </source>
</reference>
<evidence type="ECO:0000313" key="3">
    <source>
        <dbReference type="Proteomes" id="UP001500897"/>
    </source>
</evidence>
<evidence type="ECO:0008006" key="4">
    <source>
        <dbReference type="Google" id="ProtNLM"/>
    </source>
</evidence>
<comment type="caution">
    <text evidence="2">The sequence shown here is derived from an EMBL/GenBank/DDBJ whole genome shotgun (WGS) entry which is preliminary data.</text>
</comment>
<organism evidence="2 3">
    <name type="scientific">Kitasatospora saccharophila</name>
    <dbReference type="NCBI Taxonomy" id="407973"/>
    <lineage>
        <taxon>Bacteria</taxon>
        <taxon>Bacillati</taxon>
        <taxon>Actinomycetota</taxon>
        <taxon>Actinomycetes</taxon>
        <taxon>Kitasatosporales</taxon>
        <taxon>Streptomycetaceae</taxon>
        <taxon>Kitasatospora</taxon>
    </lineage>
</organism>
<dbReference type="InterPro" id="IPR011990">
    <property type="entry name" value="TPR-like_helical_dom_sf"/>
</dbReference>
<feature type="region of interest" description="Disordered" evidence="1">
    <location>
        <begin position="232"/>
        <end position="301"/>
    </location>
</feature>
<proteinExistence type="predicted"/>
<accession>A0ABN2XL43</accession>
<dbReference type="EMBL" id="BAAANS010000045">
    <property type="protein sequence ID" value="GAA2113349.1"/>
    <property type="molecule type" value="Genomic_DNA"/>
</dbReference>
<keyword evidence="3" id="KW-1185">Reference proteome</keyword>
<sequence>MEEAFALLRPRPDTSVDDRGALADLLARNGRIEELREHAEADGHGPALQRLAEALEDAGDVDGAVEAHRRTEVFRRDVPALLVDLPVRHGRGEEAIEVARRCAERGGGDDCDLDLLAGLCLDLGRPEHGLELLDALKARRGGEEHWEQYGMRLPLMAACGRIDEAVEQSRAHPEGDVWYAAGQVASMLARAGRLEEAVALLRAAPDPDWNRPAPGGYLAELGRFEEALPLLRHHEPPQPPQPLERAGGFGRGGGAGRWCGPVVQPSARARSRASSESTIQSQDSCGSTGVWAKPPAASRPM</sequence>
<feature type="compositionally biased region" description="Gly residues" evidence="1">
    <location>
        <begin position="247"/>
        <end position="257"/>
    </location>
</feature>
<protein>
    <recommendedName>
        <fullName evidence="4">Tetratricopeptide repeat protein</fullName>
    </recommendedName>
</protein>
<dbReference type="Proteomes" id="UP001500897">
    <property type="component" value="Unassembled WGS sequence"/>
</dbReference>
<evidence type="ECO:0000256" key="1">
    <source>
        <dbReference type="SAM" id="MobiDB-lite"/>
    </source>
</evidence>
<dbReference type="Gene3D" id="1.25.40.10">
    <property type="entry name" value="Tetratricopeptide repeat domain"/>
    <property type="match status" value="1"/>
</dbReference>
<gene>
    <name evidence="2" type="ORF">GCM10009759_56870</name>
</gene>